<accession>A0A1A8WC30</accession>
<proteinExistence type="predicted"/>
<dbReference type="AlphaFoldDB" id="A0A1A8WC30"/>
<gene>
    <name evidence="1" type="ORF">POVCU1_018260</name>
    <name evidence="2" type="ORF">POVCU2_0092350</name>
</gene>
<evidence type="ECO:0000313" key="1">
    <source>
        <dbReference type="EMBL" id="SBS90418.1"/>
    </source>
</evidence>
<evidence type="ECO:0000313" key="3">
    <source>
        <dbReference type="Proteomes" id="UP000078546"/>
    </source>
</evidence>
<dbReference type="Proteomes" id="UP000078546">
    <property type="component" value="Unassembled WGS sequence"/>
</dbReference>
<protein>
    <submittedName>
        <fullName evidence="1">Uncharacterized protein</fullName>
    </submittedName>
</protein>
<dbReference type="EMBL" id="FLQV01000338">
    <property type="protein sequence ID" value="SBS90418.1"/>
    <property type="molecule type" value="Genomic_DNA"/>
</dbReference>
<reference evidence="1" key="2">
    <citation type="submission" date="2016-05" db="EMBL/GenBank/DDBJ databases">
        <authorList>
            <person name="Lavstsen T."/>
            <person name="Jespersen J.S."/>
        </authorList>
    </citation>
    <scope>NUCLEOTIDE SEQUENCE [LARGE SCALE GENOMIC DNA]</scope>
</reference>
<evidence type="ECO:0000313" key="2">
    <source>
        <dbReference type="EMBL" id="SBS94995.1"/>
    </source>
</evidence>
<reference evidence="3 4" key="1">
    <citation type="submission" date="2016-05" db="EMBL/GenBank/DDBJ databases">
        <authorList>
            <person name="Naeem Raeece"/>
        </authorList>
    </citation>
    <scope>NUCLEOTIDE SEQUENCE [LARGE SCALE GENOMIC DNA]</scope>
</reference>
<organism evidence="1 3">
    <name type="scientific">Plasmodium ovale curtisi</name>
    <dbReference type="NCBI Taxonomy" id="864141"/>
    <lineage>
        <taxon>Eukaryota</taxon>
        <taxon>Sar</taxon>
        <taxon>Alveolata</taxon>
        <taxon>Apicomplexa</taxon>
        <taxon>Aconoidasida</taxon>
        <taxon>Haemosporida</taxon>
        <taxon>Plasmodiidae</taxon>
        <taxon>Plasmodium</taxon>
        <taxon>Plasmodium (Plasmodium)</taxon>
    </lineage>
</organism>
<dbReference type="Proteomes" id="UP000078560">
    <property type="component" value="Unassembled WGS sequence"/>
</dbReference>
<sequence length="74" mass="8585">MDVYDVVICLLCVEKNAPTRGNNGTIYLRTFGSSNDLVCVHAYYKVRITKLWDGIPNMERKASLMVWKNYFDFS</sequence>
<name>A0A1A8WC30_PLAOA</name>
<dbReference type="EMBL" id="FLQU01001925">
    <property type="protein sequence ID" value="SBS94995.1"/>
    <property type="molecule type" value="Genomic_DNA"/>
</dbReference>
<evidence type="ECO:0000313" key="4">
    <source>
        <dbReference type="Proteomes" id="UP000078560"/>
    </source>
</evidence>